<evidence type="ECO:0000313" key="1">
    <source>
        <dbReference type="EMBL" id="GMF49615.1"/>
    </source>
</evidence>
<dbReference type="EMBL" id="BSXW01004727">
    <property type="protein sequence ID" value="GMF49615.1"/>
    <property type="molecule type" value="Genomic_DNA"/>
</dbReference>
<gene>
    <name evidence="1" type="ORF">Plil01_001712900</name>
</gene>
<sequence length="120" mass="13145">MTKVDNEFEVGQTVVYNTTVDVTGSRHVVVRSTGFACDRGTCCDSFWTQVNTPNDLEKQAWQSQHQASALSTCRRAAQNLGRLGSAHELDRKGVSRGTSWRRPGPCVGFHACAHFGESEG</sequence>
<dbReference type="AlphaFoldDB" id="A0A9W6Y136"/>
<evidence type="ECO:0000313" key="2">
    <source>
        <dbReference type="Proteomes" id="UP001165083"/>
    </source>
</evidence>
<name>A0A9W6Y136_9STRA</name>
<comment type="caution">
    <text evidence="1">The sequence shown here is derived from an EMBL/GenBank/DDBJ whole genome shotgun (WGS) entry which is preliminary data.</text>
</comment>
<reference evidence="1" key="1">
    <citation type="submission" date="2023-04" db="EMBL/GenBank/DDBJ databases">
        <title>Phytophthora lilii NBRC 32176.</title>
        <authorList>
            <person name="Ichikawa N."/>
            <person name="Sato H."/>
            <person name="Tonouchi N."/>
        </authorList>
    </citation>
    <scope>NUCLEOTIDE SEQUENCE</scope>
    <source>
        <strain evidence="1">NBRC 32176</strain>
    </source>
</reference>
<accession>A0A9W6Y136</accession>
<organism evidence="1 2">
    <name type="scientific">Phytophthora lilii</name>
    <dbReference type="NCBI Taxonomy" id="2077276"/>
    <lineage>
        <taxon>Eukaryota</taxon>
        <taxon>Sar</taxon>
        <taxon>Stramenopiles</taxon>
        <taxon>Oomycota</taxon>
        <taxon>Peronosporomycetes</taxon>
        <taxon>Peronosporales</taxon>
        <taxon>Peronosporaceae</taxon>
        <taxon>Phytophthora</taxon>
    </lineage>
</organism>
<protein>
    <submittedName>
        <fullName evidence="1">Unnamed protein product</fullName>
    </submittedName>
</protein>
<dbReference type="Proteomes" id="UP001165083">
    <property type="component" value="Unassembled WGS sequence"/>
</dbReference>
<keyword evidence="2" id="KW-1185">Reference proteome</keyword>
<proteinExistence type="predicted"/>